<feature type="transmembrane region" description="Helical" evidence="1">
    <location>
        <begin position="80"/>
        <end position="100"/>
    </location>
</feature>
<keyword evidence="1" id="KW-0812">Transmembrane</keyword>
<dbReference type="Proteomes" id="UP001310387">
    <property type="component" value="Unassembled WGS sequence"/>
</dbReference>
<keyword evidence="4" id="KW-1185">Reference proteome</keyword>
<dbReference type="Pfam" id="PF06197">
    <property type="entry name" value="DUF998"/>
    <property type="match status" value="1"/>
</dbReference>
<comment type="caution">
    <text evidence="3">The sequence shown here is derived from an EMBL/GenBank/DDBJ whole genome shotgun (WGS) entry which is preliminary data.</text>
</comment>
<evidence type="ECO:0000256" key="2">
    <source>
        <dbReference type="SAM" id="SignalP"/>
    </source>
</evidence>
<dbReference type="EMBL" id="JBAGLP010000099">
    <property type="protein sequence ID" value="MEG3613714.1"/>
    <property type="molecule type" value="Genomic_DNA"/>
</dbReference>
<dbReference type="RefSeq" id="WP_332900611.1">
    <property type="nucleotide sequence ID" value="NZ_JBAGLP010000099.1"/>
</dbReference>
<evidence type="ECO:0000256" key="1">
    <source>
        <dbReference type="SAM" id="Phobius"/>
    </source>
</evidence>
<feature type="transmembrane region" description="Helical" evidence="1">
    <location>
        <begin position="112"/>
        <end position="131"/>
    </location>
</feature>
<dbReference type="PROSITE" id="PS51257">
    <property type="entry name" value="PROKAR_LIPOPROTEIN"/>
    <property type="match status" value="1"/>
</dbReference>
<keyword evidence="2" id="KW-0732">Signal</keyword>
<keyword evidence="1" id="KW-0472">Membrane</keyword>
<reference evidence="3" key="2">
    <citation type="submission" date="2024-02" db="EMBL/GenBank/DDBJ databases">
        <authorList>
            <person name="Prathaban M."/>
            <person name="Mythili R."/>
            <person name="Sharmila Devi N."/>
            <person name="Sobanaa M."/>
            <person name="Prathiviraj R."/>
            <person name="Selvin J."/>
        </authorList>
    </citation>
    <scope>NUCLEOTIDE SEQUENCE</scope>
    <source>
        <strain evidence="3">MP1014</strain>
    </source>
</reference>
<feature type="signal peptide" evidence="2">
    <location>
        <begin position="1"/>
        <end position="23"/>
    </location>
</feature>
<evidence type="ECO:0000313" key="3">
    <source>
        <dbReference type="EMBL" id="MEG3613714.1"/>
    </source>
</evidence>
<accession>A0ABU7Z2K0</accession>
<name>A0ABU7Z2K0_9MICO</name>
<feature type="transmembrane region" description="Helical" evidence="1">
    <location>
        <begin position="48"/>
        <end position="68"/>
    </location>
</feature>
<sequence length="201" mass="20646">MSRPTAAVVLALLAMAAACLALAPLVLPDSYEVLRQPVTRAGAQGVPGAWLARTGYVLLGLAVLVEAARAGEAWGPVGRAAHAVYATAMVCLAVFSASPWYGGPGDTVEASLHTWAATVAVGAFFVGVLGVRIQRGRRPGRIAVLDVVALAGAPVLALAAETMPGGAGVTERLIFVIGFTWYGVEAVRLSHPDAPGRVREI</sequence>
<protein>
    <submittedName>
        <fullName evidence="3">DUF998 domain-containing protein</fullName>
    </submittedName>
</protein>
<reference evidence="3" key="1">
    <citation type="journal article" date="2024" name="Antonie Van Leeuwenhoek">
        <title>Isoptericola haloaureus sp. nov., a dimorphic actinobacterium isolated from mangrove sediments of southeast India, implicating biosaline agricultural significance through nitrogen fixation and salt tolerance genes.</title>
        <authorList>
            <person name="Prathaban M."/>
            <person name="Prathiviraj R."/>
            <person name="Ravichandran M."/>
            <person name="Natarajan S.D."/>
            <person name="Sobanaa M."/>
            <person name="Hari Krishna Kumar S."/>
            <person name="Chandrasekar V."/>
            <person name="Selvin J."/>
        </authorList>
    </citation>
    <scope>NUCLEOTIDE SEQUENCE</scope>
    <source>
        <strain evidence="3">MP1014</strain>
    </source>
</reference>
<proteinExistence type="predicted"/>
<gene>
    <name evidence="3" type="ORF">V5O49_01100</name>
</gene>
<feature type="chain" id="PRO_5046945636" evidence="2">
    <location>
        <begin position="24"/>
        <end position="201"/>
    </location>
</feature>
<dbReference type="InterPro" id="IPR009339">
    <property type="entry name" value="DUF998"/>
</dbReference>
<organism evidence="3 4">
    <name type="scientific">Isoptericola haloaureus</name>
    <dbReference type="NCBI Taxonomy" id="1542902"/>
    <lineage>
        <taxon>Bacteria</taxon>
        <taxon>Bacillati</taxon>
        <taxon>Actinomycetota</taxon>
        <taxon>Actinomycetes</taxon>
        <taxon>Micrococcales</taxon>
        <taxon>Promicromonosporaceae</taxon>
        <taxon>Isoptericola</taxon>
    </lineage>
</organism>
<keyword evidence="1" id="KW-1133">Transmembrane helix</keyword>
<evidence type="ECO:0000313" key="4">
    <source>
        <dbReference type="Proteomes" id="UP001310387"/>
    </source>
</evidence>